<keyword evidence="6 9" id="KW-1133">Transmembrane helix</keyword>
<dbReference type="InterPro" id="IPR021147">
    <property type="entry name" value="DUF697"/>
</dbReference>
<evidence type="ECO:0000313" key="11">
    <source>
        <dbReference type="Proteomes" id="UP000253769"/>
    </source>
</evidence>
<comment type="similarity">
    <text evidence="2">Belongs to the UPF0283 family.</text>
</comment>
<feature type="region of interest" description="Disordered" evidence="8">
    <location>
        <begin position="1"/>
        <end position="69"/>
    </location>
</feature>
<dbReference type="AlphaFoldDB" id="A0A369WVP6"/>
<dbReference type="RefSeq" id="WP_114694203.1">
    <property type="nucleotide sequence ID" value="NZ_QQOH01000001.1"/>
</dbReference>
<dbReference type="OrthoDB" id="958025at2"/>
<feature type="transmembrane region" description="Helical" evidence="9">
    <location>
        <begin position="113"/>
        <end position="138"/>
    </location>
</feature>
<evidence type="ECO:0000313" key="10">
    <source>
        <dbReference type="EMBL" id="RDE24616.1"/>
    </source>
</evidence>
<accession>A0A369WVP6</accession>
<feature type="transmembrane region" description="Helical" evidence="9">
    <location>
        <begin position="83"/>
        <end position="101"/>
    </location>
</feature>
<keyword evidence="3" id="KW-1003">Cell membrane</keyword>
<dbReference type="GO" id="GO:0005886">
    <property type="term" value="C:plasma membrane"/>
    <property type="evidence" value="ECO:0007669"/>
    <property type="project" value="UniProtKB-SubCell"/>
</dbReference>
<evidence type="ECO:0000256" key="7">
    <source>
        <dbReference type="ARBA" id="ARBA00023136"/>
    </source>
</evidence>
<protein>
    <submittedName>
        <fullName evidence="10">DUF697 domain-containing protein</fullName>
    </submittedName>
</protein>
<evidence type="ECO:0000256" key="8">
    <source>
        <dbReference type="SAM" id="MobiDB-lite"/>
    </source>
</evidence>
<dbReference type="NCBIfam" id="TIGR01620">
    <property type="entry name" value="hyp_HI0043"/>
    <property type="match status" value="1"/>
</dbReference>
<organism evidence="10 11">
    <name type="scientific">Motiliproteus coralliicola</name>
    <dbReference type="NCBI Taxonomy" id="2283196"/>
    <lineage>
        <taxon>Bacteria</taxon>
        <taxon>Pseudomonadati</taxon>
        <taxon>Pseudomonadota</taxon>
        <taxon>Gammaproteobacteria</taxon>
        <taxon>Oceanospirillales</taxon>
        <taxon>Oceanospirillaceae</taxon>
        <taxon>Motiliproteus</taxon>
    </lineage>
</organism>
<dbReference type="Proteomes" id="UP000253769">
    <property type="component" value="Unassembled WGS sequence"/>
</dbReference>
<dbReference type="PANTHER" id="PTHR39342:SF1">
    <property type="entry name" value="UPF0283 MEMBRANE PROTEIN YCJF"/>
    <property type="match status" value="1"/>
</dbReference>
<dbReference type="InterPro" id="IPR006507">
    <property type="entry name" value="UPF0283"/>
</dbReference>
<evidence type="ECO:0000256" key="9">
    <source>
        <dbReference type="SAM" id="Phobius"/>
    </source>
</evidence>
<keyword evidence="11" id="KW-1185">Reference proteome</keyword>
<evidence type="ECO:0000256" key="6">
    <source>
        <dbReference type="ARBA" id="ARBA00022989"/>
    </source>
</evidence>
<evidence type="ECO:0000256" key="1">
    <source>
        <dbReference type="ARBA" id="ARBA00004429"/>
    </source>
</evidence>
<dbReference type="EMBL" id="QQOH01000001">
    <property type="protein sequence ID" value="RDE24616.1"/>
    <property type="molecule type" value="Genomic_DNA"/>
</dbReference>
<comment type="caution">
    <text evidence="10">The sequence shown here is derived from an EMBL/GenBank/DDBJ whole genome shotgun (WGS) entry which is preliminary data.</text>
</comment>
<proteinExistence type="inferred from homology"/>
<sequence>MSNDNKQDAGFSFVPSQDQQLKGAQSPQAEAVEPSTFVPSREQALEAPPESISADSESPDGSGSVGGRDALQLKSKPIRGLRALGYLLGVYVVGLLVQTSYQQYLTLAEESRILAGGFLGLLGALIVAAGWVLFQWLFSDDRYARVQALQTKAQHYRTVRSHQKSDAFLRQLKAFYQDKPQMTALERALSALPDYADDSERIELLERQFVNPMDADAKALVTRYSMQTGVAVALSPWASIDMLLTLWRNLHMLEEISKIYGLRPTLRNRINILGVVMSNMALAGVSQTLADSSQGILEDAAQNSSALLLAKTGANLGQGIGVALVTGRIGVLGMQACRPIPFTDGKVPGVGQFGRQALSSILDARKSSKTG</sequence>
<evidence type="ECO:0000256" key="3">
    <source>
        <dbReference type="ARBA" id="ARBA00022475"/>
    </source>
</evidence>
<comment type="subcellular location">
    <subcellularLocation>
        <location evidence="1">Cell inner membrane</location>
        <topology evidence="1">Multi-pass membrane protein</topology>
    </subcellularLocation>
</comment>
<keyword evidence="7 9" id="KW-0472">Membrane</keyword>
<dbReference type="PANTHER" id="PTHR39342">
    <property type="entry name" value="UPF0283 MEMBRANE PROTEIN YCJF"/>
    <property type="match status" value="1"/>
</dbReference>
<evidence type="ECO:0000256" key="4">
    <source>
        <dbReference type="ARBA" id="ARBA00022519"/>
    </source>
</evidence>
<evidence type="ECO:0000256" key="2">
    <source>
        <dbReference type="ARBA" id="ARBA00008255"/>
    </source>
</evidence>
<evidence type="ECO:0000256" key="5">
    <source>
        <dbReference type="ARBA" id="ARBA00022692"/>
    </source>
</evidence>
<keyword evidence="5 9" id="KW-0812">Transmembrane</keyword>
<keyword evidence="4" id="KW-0997">Cell inner membrane</keyword>
<dbReference type="Pfam" id="PF05128">
    <property type="entry name" value="DUF697"/>
    <property type="match status" value="1"/>
</dbReference>
<reference evidence="10 11" key="1">
    <citation type="submission" date="2018-07" db="EMBL/GenBank/DDBJ databases">
        <title>Motiliproteus coralliicola sp. nov., a bacterium isolated from Coral.</title>
        <authorList>
            <person name="Wang G."/>
        </authorList>
    </citation>
    <scope>NUCLEOTIDE SEQUENCE [LARGE SCALE GENOMIC DNA]</scope>
    <source>
        <strain evidence="10 11">C34</strain>
    </source>
</reference>
<feature type="compositionally biased region" description="Polar residues" evidence="8">
    <location>
        <begin position="14"/>
        <end position="28"/>
    </location>
</feature>
<name>A0A369WVP6_9GAMM</name>
<gene>
    <name evidence="10" type="ORF">DV711_03240</name>
</gene>